<keyword evidence="2" id="KW-1185">Reference proteome</keyword>
<accession>A0AAV8XXN9</accession>
<name>A0AAV8XXN9_9CUCU</name>
<dbReference type="EMBL" id="JAPWTK010000297">
    <property type="protein sequence ID" value="KAJ8943189.1"/>
    <property type="molecule type" value="Genomic_DNA"/>
</dbReference>
<sequence>MGDYEKEMRRFQDLWKEVQSEDEEVIESDGESEIDNVSINSDYPDVEQEANNEDVQGNLTEVAGVTTNAHENDVTENESEIVQDREKYYLGKNGTKWREKYYNKNVRTRGENLITQSPGVKRSARDKEVLLNVFLFSSMKK</sequence>
<dbReference type="AlphaFoldDB" id="A0AAV8XXN9"/>
<gene>
    <name evidence="1" type="ORF">NQ318_000670</name>
</gene>
<protein>
    <submittedName>
        <fullName evidence="1">Uncharacterized protein</fullName>
    </submittedName>
</protein>
<proteinExistence type="predicted"/>
<dbReference type="Proteomes" id="UP001162162">
    <property type="component" value="Unassembled WGS sequence"/>
</dbReference>
<evidence type="ECO:0000313" key="1">
    <source>
        <dbReference type="EMBL" id="KAJ8943189.1"/>
    </source>
</evidence>
<comment type="caution">
    <text evidence="1">The sequence shown here is derived from an EMBL/GenBank/DDBJ whole genome shotgun (WGS) entry which is preliminary data.</text>
</comment>
<reference evidence="1" key="1">
    <citation type="journal article" date="2023" name="Insect Mol. Biol.">
        <title>Genome sequencing provides insights into the evolution of gene families encoding plant cell wall-degrading enzymes in longhorned beetles.</title>
        <authorList>
            <person name="Shin N.R."/>
            <person name="Okamura Y."/>
            <person name="Kirsch R."/>
            <person name="Pauchet Y."/>
        </authorList>
    </citation>
    <scope>NUCLEOTIDE SEQUENCE</scope>
    <source>
        <strain evidence="1">AMC_N1</strain>
    </source>
</reference>
<evidence type="ECO:0000313" key="2">
    <source>
        <dbReference type="Proteomes" id="UP001162162"/>
    </source>
</evidence>
<organism evidence="1 2">
    <name type="scientific">Aromia moschata</name>
    <dbReference type="NCBI Taxonomy" id="1265417"/>
    <lineage>
        <taxon>Eukaryota</taxon>
        <taxon>Metazoa</taxon>
        <taxon>Ecdysozoa</taxon>
        <taxon>Arthropoda</taxon>
        <taxon>Hexapoda</taxon>
        <taxon>Insecta</taxon>
        <taxon>Pterygota</taxon>
        <taxon>Neoptera</taxon>
        <taxon>Endopterygota</taxon>
        <taxon>Coleoptera</taxon>
        <taxon>Polyphaga</taxon>
        <taxon>Cucujiformia</taxon>
        <taxon>Chrysomeloidea</taxon>
        <taxon>Cerambycidae</taxon>
        <taxon>Cerambycinae</taxon>
        <taxon>Callichromatini</taxon>
        <taxon>Aromia</taxon>
    </lineage>
</organism>